<dbReference type="PROSITE" id="PS51767">
    <property type="entry name" value="PEPTIDASE_A1"/>
    <property type="match status" value="1"/>
</dbReference>
<keyword evidence="8" id="KW-1185">Reference proteome</keyword>
<dbReference type="InterPro" id="IPR021109">
    <property type="entry name" value="Peptidase_aspartic_dom_sf"/>
</dbReference>
<gene>
    <name evidence="7" type="ORF">H2204_012685</name>
</gene>
<accession>A0AA38XT26</accession>
<feature type="active site" evidence="3">
    <location>
        <position position="83"/>
    </location>
</feature>
<dbReference type="PANTHER" id="PTHR47966:SF65">
    <property type="entry name" value="ASPARTIC-TYPE ENDOPEPTIDASE"/>
    <property type="match status" value="1"/>
</dbReference>
<reference evidence="7" key="1">
    <citation type="submission" date="2022-10" db="EMBL/GenBank/DDBJ databases">
        <title>Culturing micro-colonial fungi from biological soil crusts in the Mojave desert and describing Neophaeococcomyces mojavensis, and introducing the new genera and species Taxawa tesnikishii.</title>
        <authorList>
            <person name="Kurbessoian T."/>
            <person name="Stajich J.E."/>
        </authorList>
    </citation>
    <scope>NUCLEOTIDE SEQUENCE</scope>
    <source>
        <strain evidence="7">TK_35</strain>
    </source>
</reference>
<feature type="domain" description="Peptidase A1" evidence="6">
    <location>
        <begin position="65"/>
        <end position="399"/>
    </location>
</feature>
<dbReference type="InterPro" id="IPR001461">
    <property type="entry name" value="Aspartic_peptidase_A1"/>
</dbReference>
<protein>
    <recommendedName>
        <fullName evidence="6">Peptidase A1 domain-containing protein</fullName>
    </recommendedName>
</protein>
<dbReference type="PRINTS" id="PR00792">
    <property type="entry name" value="PEPSIN"/>
</dbReference>
<evidence type="ECO:0000256" key="5">
    <source>
        <dbReference type="SAM" id="SignalP"/>
    </source>
</evidence>
<comment type="caution">
    <text evidence="7">The sequence shown here is derived from an EMBL/GenBank/DDBJ whole genome shotgun (WGS) entry which is preliminary data.</text>
</comment>
<dbReference type="SUPFAM" id="SSF50630">
    <property type="entry name" value="Acid proteases"/>
    <property type="match status" value="1"/>
</dbReference>
<proteinExistence type="inferred from homology"/>
<sequence>MLPPLILLAVCLIDYISALPPTLHKRASSYVALPFSTKRTSSVQKRDSDALSAFDSPLERASSLYYIEVGIGTPPQMIDLVLDTGSSVIWAYSAGVASSCSECGSAYYDPSESQTAIDREDLGVLNISYGSTNGVSGFYVSDTLTTQDTSAQDIVIGVATHAAKGDPQGGIMGIGLPQNEPSYLGYGIEYPGYIDQLQAQGLIGVRAYSVYLNAISATAGMVIFGGYDSSKWLGDLVGFPLIEPSPDRQFDLDVAAPTISLSLNGQTWEIPPSTVPYTVTLDTGTPISRLPQTQVAAIAAALGASLSTSDSEVYTYVLDCGLASSAGGLSFTFADVSGSVTITVPYSELIMDGSSAGQCMLGMWGEPDDTENGNFILGDTFLRSAYVLYNFDDMTVSLAQANWNSDCEDCIQPL</sequence>
<dbReference type="Proteomes" id="UP001172681">
    <property type="component" value="Unassembled WGS sequence"/>
</dbReference>
<evidence type="ECO:0000313" key="8">
    <source>
        <dbReference type="Proteomes" id="UP001172681"/>
    </source>
</evidence>
<keyword evidence="4" id="KW-0378">Hydrolase</keyword>
<dbReference type="PROSITE" id="PS00141">
    <property type="entry name" value="ASP_PROTEASE"/>
    <property type="match status" value="2"/>
</dbReference>
<evidence type="ECO:0000256" key="4">
    <source>
        <dbReference type="RuleBase" id="RU000454"/>
    </source>
</evidence>
<evidence type="ECO:0000256" key="3">
    <source>
        <dbReference type="PIRSR" id="PIRSR601461-1"/>
    </source>
</evidence>
<dbReference type="GO" id="GO:0004190">
    <property type="term" value="F:aspartic-type endopeptidase activity"/>
    <property type="evidence" value="ECO:0007669"/>
    <property type="project" value="UniProtKB-KW"/>
</dbReference>
<dbReference type="InterPro" id="IPR033121">
    <property type="entry name" value="PEPTIDASE_A1"/>
</dbReference>
<dbReference type="Gene3D" id="2.40.70.10">
    <property type="entry name" value="Acid Proteases"/>
    <property type="match status" value="2"/>
</dbReference>
<feature type="signal peptide" evidence="5">
    <location>
        <begin position="1"/>
        <end position="18"/>
    </location>
</feature>
<dbReference type="InterPro" id="IPR001969">
    <property type="entry name" value="Aspartic_peptidase_AS"/>
</dbReference>
<name>A0AA38XT26_9EURO</name>
<dbReference type="Pfam" id="PF00026">
    <property type="entry name" value="Asp"/>
    <property type="match status" value="1"/>
</dbReference>
<dbReference type="EMBL" id="JAPDRN010000132">
    <property type="protein sequence ID" value="KAJ9619409.1"/>
    <property type="molecule type" value="Genomic_DNA"/>
</dbReference>
<keyword evidence="2 4" id="KW-0064">Aspartyl protease</keyword>
<evidence type="ECO:0000256" key="1">
    <source>
        <dbReference type="ARBA" id="ARBA00007447"/>
    </source>
</evidence>
<feature type="active site" evidence="3">
    <location>
        <position position="282"/>
    </location>
</feature>
<dbReference type="AlphaFoldDB" id="A0AA38XT26"/>
<evidence type="ECO:0000256" key="2">
    <source>
        <dbReference type="ARBA" id="ARBA00022750"/>
    </source>
</evidence>
<organism evidence="7 8">
    <name type="scientific">Knufia peltigerae</name>
    <dbReference type="NCBI Taxonomy" id="1002370"/>
    <lineage>
        <taxon>Eukaryota</taxon>
        <taxon>Fungi</taxon>
        <taxon>Dikarya</taxon>
        <taxon>Ascomycota</taxon>
        <taxon>Pezizomycotina</taxon>
        <taxon>Eurotiomycetes</taxon>
        <taxon>Chaetothyriomycetidae</taxon>
        <taxon>Chaetothyriales</taxon>
        <taxon>Trichomeriaceae</taxon>
        <taxon>Knufia</taxon>
    </lineage>
</organism>
<evidence type="ECO:0000313" key="7">
    <source>
        <dbReference type="EMBL" id="KAJ9619409.1"/>
    </source>
</evidence>
<feature type="chain" id="PRO_5041381366" description="Peptidase A1 domain-containing protein" evidence="5">
    <location>
        <begin position="19"/>
        <end position="414"/>
    </location>
</feature>
<keyword evidence="4" id="KW-0645">Protease</keyword>
<dbReference type="PANTHER" id="PTHR47966">
    <property type="entry name" value="BETA-SITE APP-CLEAVING ENZYME, ISOFORM A-RELATED"/>
    <property type="match status" value="1"/>
</dbReference>
<keyword evidence="5" id="KW-0732">Signal</keyword>
<evidence type="ECO:0000259" key="6">
    <source>
        <dbReference type="PROSITE" id="PS51767"/>
    </source>
</evidence>
<comment type="similarity">
    <text evidence="1 4">Belongs to the peptidase A1 family.</text>
</comment>
<dbReference type="GO" id="GO:0006508">
    <property type="term" value="P:proteolysis"/>
    <property type="evidence" value="ECO:0007669"/>
    <property type="project" value="UniProtKB-KW"/>
</dbReference>